<gene>
    <name evidence="2" type="ORF">POCTA_138.1.T1100074</name>
</gene>
<evidence type="ECO:0000256" key="1">
    <source>
        <dbReference type="SAM" id="Phobius"/>
    </source>
</evidence>
<keyword evidence="1" id="KW-0472">Membrane</keyword>
<organism evidence="2 3">
    <name type="scientific">Paramecium octaurelia</name>
    <dbReference type="NCBI Taxonomy" id="43137"/>
    <lineage>
        <taxon>Eukaryota</taxon>
        <taxon>Sar</taxon>
        <taxon>Alveolata</taxon>
        <taxon>Ciliophora</taxon>
        <taxon>Intramacronucleata</taxon>
        <taxon>Oligohymenophorea</taxon>
        <taxon>Peniculida</taxon>
        <taxon>Parameciidae</taxon>
        <taxon>Paramecium</taxon>
    </lineage>
</organism>
<sequence>MQYIKNQLPLIISVIKSLDIFGQSITLNINKQKAYKTAFGGISSICLIFILITIFQSNIVDFFKKTDVVFSTKTEFDPDPAQIKMNIQNYMVAFSIEQINFVTNPMFNITIEQRNYSRDQFGKQIKQIQYLQLEPCTLDHFEFLLNQPDSDFESQYNQLELNDWLCPQKDFQFTLEGTYTSTIFDFIRVVVSDCDDSKKGYNNWNPKCATQSEKEKHLNEQGQFKLQIYQVNSVVNPKAPEQYYQSYLDGEMYFTFVPQKLSRQTNLYYRKYQFQNDGSLMPFFQSINENELIVRQSVDYRDLTELGRDTDQNYAIVYLRRSQFSEYVNRRYMKIDELLAFLGGFLQIMITGFGIFIMYYNKLQLQIELSNKFYNFSRGFNKTATLRKSAKQSGNGSIKNDSKIGIKQPPEVKKDVTLMNDKEEISITQQILNLFEKSTKLRLTPKSLINYLSFGYLLNDQDTKIFNKAMVRVDQSLDIQEILYQLQEINKLKTLMLKKQQIILFNFTQKPNLTLEEEEQLPSRLLIEQHLIDDDKEEFNKDFIINDLYKAWQDIGSDNGQNACQSELNQKLNQELGVEIQKVFNDYVKAQNDLNIQKLEEKQHLKQQVE</sequence>
<evidence type="ECO:0000313" key="3">
    <source>
        <dbReference type="Proteomes" id="UP000683925"/>
    </source>
</evidence>
<keyword evidence="3" id="KW-1185">Reference proteome</keyword>
<keyword evidence="1" id="KW-0812">Transmembrane</keyword>
<dbReference type="Proteomes" id="UP000683925">
    <property type="component" value="Unassembled WGS sequence"/>
</dbReference>
<feature type="transmembrane region" description="Helical" evidence="1">
    <location>
        <begin position="37"/>
        <end position="55"/>
    </location>
</feature>
<evidence type="ECO:0008006" key="4">
    <source>
        <dbReference type="Google" id="ProtNLM"/>
    </source>
</evidence>
<keyword evidence="1" id="KW-1133">Transmembrane helix</keyword>
<dbReference type="AlphaFoldDB" id="A0A8S1X552"/>
<accession>A0A8S1X552</accession>
<dbReference type="PANTHER" id="PTHR31398:SF0">
    <property type="entry name" value="MEIOTIC NUCLEAR DIVISION PROTEIN 1 HOMOLOG"/>
    <property type="match status" value="1"/>
</dbReference>
<dbReference type="EMBL" id="CAJJDP010000110">
    <property type="protein sequence ID" value="CAD8195855.1"/>
    <property type="molecule type" value="Genomic_DNA"/>
</dbReference>
<comment type="caution">
    <text evidence="2">The sequence shown here is derived from an EMBL/GenBank/DDBJ whole genome shotgun (WGS) entry which is preliminary data.</text>
</comment>
<dbReference type="OMA" id="RYMKIDE"/>
<dbReference type="GO" id="GO:0005634">
    <property type="term" value="C:nucleus"/>
    <property type="evidence" value="ECO:0007669"/>
    <property type="project" value="TreeGrafter"/>
</dbReference>
<dbReference type="OrthoDB" id="297833at2759"/>
<reference evidence="2" key="1">
    <citation type="submission" date="2021-01" db="EMBL/GenBank/DDBJ databases">
        <authorList>
            <consortium name="Genoscope - CEA"/>
            <person name="William W."/>
        </authorList>
    </citation>
    <scope>NUCLEOTIDE SEQUENCE</scope>
</reference>
<name>A0A8S1X552_PAROT</name>
<proteinExistence type="predicted"/>
<feature type="transmembrane region" description="Helical" evidence="1">
    <location>
        <begin position="338"/>
        <end position="360"/>
    </location>
</feature>
<dbReference type="PANTHER" id="PTHR31398">
    <property type="entry name" value="MEIOTIC NUCLEAR DIVISION PROTEIN 1 HOMOLOG"/>
    <property type="match status" value="1"/>
</dbReference>
<dbReference type="GO" id="GO:0007131">
    <property type="term" value="P:reciprocal meiotic recombination"/>
    <property type="evidence" value="ECO:0007669"/>
    <property type="project" value="TreeGrafter"/>
</dbReference>
<protein>
    <recommendedName>
        <fullName evidence="4">Transmembrane protein</fullName>
    </recommendedName>
</protein>
<evidence type="ECO:0000313" key="2">
    <source>
        <dbReference type="EMBL" id="CAD8195855.1"/>
    </source>
</evidence>